<organism evidence="1 2">
    <name type="scientific">Dysgonomonas gadei ATCC BAA-286</name>
    <dbReference type="NCBI Taxonomy" id="742766"/>
    <lineage>
        <taxon>Bacteria</taxon>
        <taxon>Pseudomonadati</taxon>
        <taxon>Bacteroidota</taxon>
        <taxon>Bacteroidia</taxon>
        <taxon>Bacteroidales</taxon>
        <taxon>Dysgonomonadaceae</taxon>
        <taxon>Dysgonomonas</taxon>
    </lineage>
</organism>
<dbReference type="AlphaFoldDB" id="F5ISU9"/>
<dbReference type="eggNOG" id="ENOG502Z9XA">
    <property type="taxonomic scope" value="Bacteria"/>
</dbReference>
<evidence type="ECO:0000313" key="2">
    <source>
        <dbReference type="Proteomes" id="UP000004913"/>
    </source>
</evidence>
<dbReference type="HOGENOM" id="CLU_052329_0_0_10"/>
<dbReference type="OrthoDB" id="1299654at2"/>
<sequence length="435" mass="50134">MKLIATIVLLNLINISLIISQNSIPGDKASQYYKEAKAISDRDSSKLWGIPIYAPTLFINPQTLEVVSNEMDNEGLFWKDEEIYRGKFPANKIIANSTTLFGGKEFTMVIYPLTDEEYSRKVLIIHEMFHYRQPELGLSLPEGVGYNNSHADDIQARIYFKLEWNALEKAIEGNDTALCRKYINDALIFRAYRRSLYENSAVNENLFELHEGLPEYTAHTLCAPSEDALKQQVLLSKERISNNPSYVRSFAYFSGLIYGYLLDKTNMEWRKSIKYNGDLGKLLQTAYQTELPDDINNTQEKIRKEYDYEAIHKFEIKRKEEKDQLLSLYMEIFTQRPILILPLSQPNIGFNPSNVLSLGEQGTVYPDDFRVIDKWGKLTVTKGACLLANNWRQVTVPAGNMQVEDNLIKTPSWLLELNDEYIVKKAGTNYILERK</sequence>
<protein>
    <submittedName>
        <fullName evidence="1">Uncharacterized protein</fullName>
    </submittedName>
</protein>
<reference evidence="1 2" key="1">
    <citation type="submission" date="2011-04" db="EMBL/GenBank/DDBJ databases">
        <title>The Genome Sequence of Dysgonomonas gadei ATCC BAA-286.</title>
        <authorList>
            <consortium name="The Broad Institute Genome Sequencing Platform"/>
            <person name="Earl A."/>
            <person name="Ward D."/>
            <person name="Feldgarden M."/>
            <person name="Gevers D."/>
            <person name="Pudlo N."/>
            <person name="Martens E."/>
            <person name="Allen-Vercoe E."/>
            <person name="Young S.K."/>
            <person name="Zeng Q."/>
            <person name="Gargeya S."/>
            <person name="Fitzgerald M."/>
            <person name="Haas B."/>
            <person name="Abouelleil A."/>
            <person name="Alvarado L."/>
            <person name="Arachchi H.M."/>
            <person name="Berlin A."/>
            <person name="Brown A."/>
            <person name="Chapman S.B."/>
            <person name="Chen Z."/>
            <person name="Dunbar C."/>
            <person name="Freedman E."/>
            <person name="Gearin G."/>
            <person name="Gellesch M."/>
            <person name="Goldberg J."/>
            <person name="Griggs A."/>
            <person name="Gujja S."/>
            <person name="Heiman D."/>
            <person name="Howarth C."/>
            <person name="Larson L."/>
            <person name="Lui A."/>
            <person name="MacDonald P.J.P."/>
            <person name="Mehta T."/>
            <person name="Montmayeur A."/>
            <person name="Murphy C."/>
            <person name="Neiman D."/>
            <person name="Pearson M."/>
            <person name="Priest M."/>
            <person name="Roberts A."/>
            <person name="Saif S."/>
            <person name="Shea T."/>
            <person name="Shenoy N."/>
            <person name="Sisk P."/>
            <person name="Stolte C."/>
            <person name="Sykes S."/>
            <person name="Yandava C."/>
            <person name="Wortman J."/>
            <person name="Nusbaum C."/>
            <person name="Birren B."/>
        </authorList>
    </citation>
    <scope>NUCLEOTIDE SEQUENCE [LARGE SCALE GENOMIC DNA]</scope>
    <source>
        <strain evidence="1 2">ATCC BAA-286</strain>
    </source>
</reference>
<name>F5ISU9_9BACT</name>
<dbReference type="STRING" id="742766.HMPREF9455_00166"/>
<comment type="caution">
    <text evidence="1">The sequence shown here is derived from an EMBL/GenBank/DDBJ whole genome shotgun (WGS) entry which is preliminary data.</text>
</comment>
<gene>
    <name evidence="1" type="ORF">HMPREF9455_00166</name>
</gene>
<dbReference type="RefSeq" id="WP_006797668.1">
    <property type="nucleotide sequence ID" value="NZ_GL891979.1"/>
</dbReference>
<keyword evidence="2" id="KW-1185">Reference proteome</keyword>
<accession>F5ISU9</accession>
<evidence type="ECO:0000313" key="1">
    <source>
        <dbReference type="EMBL" id="EGK02044.1"/>
    </source>
</evidence>
<proteinExistence type="predicted"/>
<dbReference type="EMBL" id="ADLV01000002">
    <property type="protein sequence ID" value="EGK02044.1"/>
    <property type="molecule type" value="Genomic_DNA"/>
</dbReference>
<dbReference type="Proteomes" id="UP000004913">
    <property type="component" value="Unassembled WGS sequence"/>
</dbReference>